<gene>
    <name evidence="2" type="primary">yaaA</name>
    <name evidence="2" type="ORF">FRC53_02600</name>
</gene>
<evidence type="ECO:0000313" key="2">
    <source>
        <dbReference type="EMBL" id="MQM72323.1"/>
    </source>
</evidence>
<dbReference type="EMBL" id="VOGB01000004">
    <property type="protein sequence ID" value="MQM72323.1"/>
    <property type="molecule type" value="Genomic_DNA"/>
</dbReference>
<dbReference type="NCBIfam" id="NF002543">
    <property type="entry name" value="PRK02101.1-4"/>
    <property type="match status" value="1"/>
</dbReference>
<sequence length="256" mass="29030">MRIIISPAKQMIRDPDATPAAALPVFLDRTEILMKWMQSLSFEAQRKLWACSDAIAEQNHRRLETMDLRRNLTPALLAFDGIQYQYMAPTVFESSQYDYVQAHLRILSGFYGVLKPMDGVTPYRLEMQAKAAVNGSRNLYDFWGSRLYQDVMDDSRVLINLASKEYSKSVAPYLQPGDRMITCVFGELQGGRVVQKGVYVKMARGEMVRFLAETKAETPEALKAFEVSGYCYDPERSDETTYVFTRTAVPGKAGGR</sequence>
<dbReference type="PANTHER" id="PTHR30283:SF4">
    <property type="entry name" value="PEROXIDE STRESS RESISTANCE PROTEIN YAAA"/>
    <property type="match status" value="1"/>
</dbReference>
<comment type="similarity">
    <text evidence="1">Belongs to the UPF0246 family.</text>
</comment>
<dbReference type="Proteomes" id="UP000473648">
    <property type="component" value="Unassembled WGS sequence"/>
</dbReference>
<comment type="caution">
    <text evidence="2">The sequence shown here is derived from an EMBL/GenBank/DDBJ whole genome shotgun (WGS) entry which is preliminary data.</text>
</comment>
<evidence type="ECO:0000313" key="3">
    <source>
        <dbReference type="Proteomes" id="UP000473648"/>
    </source>
</evidence>
<proteinExistence type="inferred from homology"/>
<accession>A0A6L5GQD6</accession>
<dbReference type="HAMAP" id="MF_00652">
    <property type="entry name" value="UPF0246"/>
    <property type="match status" value="1"/>
</dbReference>
<organism evidence="2 3">
    <name type="scientific">Candidatus Pseudoramibacter fermentans</name>
    <dbReference type="NCBI Taxonomy" id="2594427"/>
    <lineage>
        <taxon>Bacteria</taxon>
        <taxon>Bacillati</taxon>
        <taxon>Bacillota</taxon>
        <taxon>Clostridia</taxon>
        <taxon>Eubacteriales</taxon>
        <taxon>Eubacteriaceae</taxon>
        <taxon>Pseudoramibacter</taxon>
    </lineage>
</organism>
<protein>
    <recommendedName>
        <fullName evidence="1">UPF0246 protein FRC53_02600</fullName>
    </recommendedName>
</protein>
<keyword evidence="3" id="KW-1185">Reference proteome</keyword>
<dbReference type="PANTHER" id="PTHR30283">
    <property type="entry name" value="PEROXIDE STRESS RESPONSE PROTEIN YAAA"/>
    <property type="match status" value="1"/>
</dbReference>
<dbReference type="GO" id="GO:0005829">
    <property type="term" value="C:cytosol"/>
    <property type="evidence" value="ECO:0007669"/>
    <property type="project" value="TreeGrafter"/>
</dbReference>
<dbReference type="Pfam" id="PF03883">
    <property type="entry name" value="H2O2_YaaD"/>
    <property type="match status" value="1"/>
</dbReference>
<dbReference type="InterPro" id="IPR005583">
    <property type="entry name" value="YaaA"/>
</dbReference>
<reference evidence="2" key="1">
    <citation type="journal article" date="2020" name="Appl. Environ. Microbiol.">
        <title>Medium-Chain Fatty Acid Synthesis by 'Candidatus Weimeria bifida' gen. nov., sp. nov., and 'Candidatus Pseudoramibacter fermentans' sp. nov.</title>
        <authorList>
            <person name="Scarborough M.J."/>
            <person name="Myers K.S."/>
            <person name="Donohue T.J."/>
            <person name="Noguera D.R."/>
        </authorList>
    </citation>
    <scope>NUCLEOTIDE SEQUENCE</scope>
    <source>
        <strain evidence="2">EUB1.1</strain>
    </source>
</reference>
<name>A0A6L5GQD6_9FIRM</name>
<dbReference type="GO" id="GO:0033194">
    <property type="term" value="P:response to hydroperoxide"/>
    <property type="evidence" value="ECO:0007669"/>
    <property type="project" value="TreeGrafter"/>
</dbReference>
<dbReference type="AlphaFoldDB" id="A0A6L5GQD6"/>
<evidence type="ECO:0000256" key="1">
    <source>
        <dbReference type="HAMAP-Rule" id="MF_00652"/>
    </source>
</evidence>